<evidence type="ECO:0000313" key="2">
    <source>
        <dbReference type="EMBL" id="MDX8475347.1"/>
    </source>
</evidence>
<accession>A0ABU4XKS7</accession>
<sequence>MSPLSALNSAAFLILQPQRPTSTVTSAGDGLVASINGASAGPGAGSPLSQAQARITESMFSVNHLDATQMKARLFECVGKEFGIDQDDYDSLFSYGSAIKTALDEMEQKSPSSIAQIEKKLGLDELGISLETLVNAIVDPAGGDGDRLDAALEKKAEEHGKDEGTAVSHAPAQPDEIGLYGG</sequence>
<feature type="compositionally biased region" description="Basic and acidic residues" evidence="1">
    <location>
        <begin position="155"/>
        <end position="164"/>
    </location>
</feature>
<comment type="caution">
    <text evidence="2">The sequence shown here is derived from an EMBL/GenBank/DDBJ whole genome shotgun (WGS) entry which is preliminary data.</text>
</comment>
<evidence type="ECO:0000313" key="3">
    <source>
        <dbReference type="Proteomes" id="UP001271780"/>
    </source>
</evidence>
<reference evidence="2 3" key="1">
    <citation type="submission" date="2023-08" db="EMBL/GenBank/DDBJ databases">
        <title>Implementing the SeqCode for naming new Mesorhizobium species isolated from Vachellia karroo root nodules.</title>
        <authorList>
            <person name="Van Lill M."/>
        </authorList>
    </citation>
    <scope>NUCLEOTIDE SEQUENCE [LARGE SCALE GENOMIC DNA]</scope>
    <source>
        <strain evidence="2 3">VK23A</strain>
    </source>
</reference>
<protein>
    <submittedName>
        <fullName evidence="2">Uncharacterized protein</fullName>
    </submittedName>
</protein>
<dbReference type="RefSeq" id="WP_320318148.1">
    <property type="nucleotide sequence ID" value="NZ_JAVIIX010000017.1"/>
</dbReference>
<evidence type="ECO:0000256" key="1">
    <source>
        <dbReference type="SAM" id="MobiDB-lite"/>
    </source>
</evidence>
<keyword evidence="3" id="KW-1185">Reference proteome</keyword>
<name>A0ABU4XKS7_9HYPH</name>
<proteinExistence type="predicted"/>
<dbReference type="EMBL" id="JAVIIZ010000018">
    <property type="protein sequence ID" value="MDX8475347.1"/>
    <property type="molecule type" value="Genomic_DNA"/>
</dbReference>
<organism evidence="2 3">
    <name type="scientific">Mesorhizobium dulcispinae</name>
    <dbReference type="NCBI Taxonomy" id="3072316"/>
    <lineage>
        <taxon>Bacteria</taxon>
        <taxon>Pseudomonadati</taxon>
        <taxon>Pseudomonadota</taxon>
        <taxon>Alphaproteobacteria</taxon>
        <taxon>Hyphomicrobiales</taxon>
        <taxon>Phyllobacteriaceae</taxon>
        <taxon>Mesorhizobium</taxon>
    </lineage>
</organism>
<dbReference type="Proteomes" id="UP001271780">
    <property type="component" value="Unassembled WGS sequence"/>
</dbReference>
<feature type="region of interest" description="Disordered" evidence="1">
    <location>
        <begin position="155"/>
        <end position="182"/>
    </location>
</feature>
<gene>
    <name evidence="2" type="ORF">RFM27_24945</name>
</gene>